<dbReference type="PANTHER" id="PTHR13844">
    <property type="entry name" value="SWI/SNF-RELATED MATRIX-ASSOCIATED ACTIN-DEPENDENT REGULATOR OF CHROMATIN SUBFAMILY D"/>
    <property type="match status" value="1"/>
</dbReference>
<evidence type="ECO:0000259" key="2">
    <source>
        <dbReference type="PROSITE" id="PS51925"/>
    </source>
</evidence>
<protein>
    <recommendedName>
        <fullName evidence="2">DM2 domain-containing protein</fullName>
    </recommendedName>
</protein>
<evidence type="ECO:0000313" key="3">
    <source>
        <dbReference type="EMBL" id="KAG0566300.1"/>
    </source>
</evidence>
<feature type="region of interest" description="Disordered" evidence="1">
    <location>
        <begin position="88"/>
        <end position="114"/>
    </location>
</feature>
<dbReference type="Proteomes" id="UP000822688">
    <property type="component" value="Chromosome 7"/>
</dbReference>
<dbReference type="Pfam" id="PF02201">
    <property type="entry name" value="SWIB"/>
    <property type="match status" value="1"/>
</dbReference>
<comment type="caution">
    <text evidence="3">The sequence shown here is derived from an EMBL/GenBank/DDBJ whole genome shotgun (WGS) entry which is preliminary data.</text>
</comment>
<dbReference type="InterPro" id="IPR003121">
    <property type="entry name" value="SWIB_MDM2_domain"/>
</dbReference>
<dbReference type="PROSITE" id="PS51925">
    <property type="entry name" value="SWIB_MDM2"/>
    <property type="match status" value="1"/>
</dbReference>
<dbReference type="EMBL" id="CM026428">
    <property type="protein sequence ID" value="KAG0566300.1"/>
    <property type="molecule type" value="Genomic_DNA"/>
</dbReference>
<dbReference type="SUPFAM" id="SSF47592">
    <property type="entry name" value="SWIB/MDM2 domain"/>
    <property type="match status" value="1"/>
</dbReference>
<keyword evidence="4" id="KW-1185">Reference proteome</keyword>
<gene>
    <name evidence="3" type="ORF">KC19_7G053500</name>
</gene>
<evidence type="ECO:0000256" key="1">
    <source>
        <dbReference type="SAM" id="MobiDB-lite"/>
    </source>
</evidence>
<dbReference type="InterPro" id="IPR036885">
    <property type="entry name" value="SWIB_MDM2_dom_sf"/>
</dbReference>
<dbReference type="InterPro" id="IPR019835">
    <property type="entry name" value="SWIB_domain"/>
</dbReference>
<reference evidence="3" key="1">
    <citation type="submission" date="2020-06" db="EMBL/GenBank/DDBJ databases">
        <title>WGS assembly of Ceratodon purpureus strain R40.</title>
        <authorList>
            <person name="Carey S.B."/>
            <person name="Jenkins J."/>
            <person name="Shu S."/>
            <person name="Lovell J.T."/>
            <person name="Sreedasyam A."/>
            <person name="Maumus F."/>
            <person name="Tiley G.P."/>
            <person name="Fernandez-Pozo N."/>
            <person name="Barry K."/>
            <person name="Chen C."/>
            <person name="Wang M."/>
            <person name="Lipzen A."/>
            <person name="Daum C."/>
            <person name="Saski C.A."/>
            <person name="Payton A.C."/>
            <person name="Mcbreen J.C."/>
            <person name="Conrad R.E."/>
            <person name="Kollar L.M."/>
            <person name="Olsson S."/>
            <person name="Huttunen S."/>
            <person name="Landis J.B."/>
            <person name="Wickett N.J."/>
            <person name="Johnson M.G."/>
            <person name="Rensing S.A."/>
            <person name="Grimwood J."/>
            <person name="Schmutz J."/>
            <person name="Mcdaniel S.F."/>
        </authorList>
    </citation>
    <scope>NUCLEOTIDE SEQUENCE</scope>
    <source>
        <strain evidence="3">R40</strain>
    </source>
</reference>
<dbReference type="CDD" id="cd10567">
    <property type="entry name" value="SWIB-MDM2_like"/>
    <property type="match status" value="1"/>
</dbReference>
<accession>A0A8T0H4X4</accession>
<sequence length="114" mass="12521">MSAAAAAKKVGGELTRSVQVSPALKKFLGVGECSRSESMKRVWDYIKDQKLQNPQNKKEVFCDEKLKPVLGGRDKVGFLEIAKHLSEHFPKNPKVPKAPKAPKTSPLDPSSPHT</sequence>
<organism evidence="3 4">
    <name type="scientific">Ceratodon purpureus</name>
    <name type="common">Fire moss</name>
    <name type="synonym">Dicranum purpureum</name>
    <dbReference type="NCBI Taxonomy" id="3225"/>
    <lineage>
        <taxon>Eukaryota</taxon>
        <taxon>Viridiplantae</taxon>
        <taxon>Streptophyta</taxon>
        <taxon>Embryophyta</taxon>
        <taxon>Bryophyta</taxon>
        <taxon>Bryophytina</taxon>
        <taxon>Bryopsida</taxon>
        <taxon>Dicranidae</taxon>
        <taxon>Pseudoditrichales</taxon>
        <taxon>Ditrichaceae</taxon>
        <taxon>Ceratodon</taxon>
    </lineage>
</organism>
<feature type="domain" description="DM2" evidence="2">
    <location>
        <begin position="13"/>
        <end position="91"/>
    </location>
</feature>
<evidence type="ECO:0000313" key="4">
    <source>
        <dbReference type="Proteomes" id="UP000822688"/>
    </source>
</evidence>
<dbReference type="SMART" id="SM00151">
    <property type="entry name" value="SWIB"/>
    <property type="match status" value="1"/>
</dbReference>
<dbReference type="AlphaFoldDB" id="A0A8T0H4X4"/>
<proteinExistence type="predicted"/>
<dbReference type="Gene3D" id="1.10.245.10">
    <property type="entry name" value="SWIB/MDM2 domain"/>
    <property type="match status" value="1"/>
</dbReference>
<dbReference type="OrthoDB" id="10251073at2759"/>
<name>A0A8T0H4X4_CERPU</name>